<dbReference type="CDD" id="cd01129">
    <property type="entry name" value="PulE-GspE-like"/>
    <property type="match status" value="1"/>
</dbReference>
<keyword evidence="4" id="KW-0597">Phosphoprotein</keyword>
<keyword evidence="7" id="KW-1185">Reference proteome</keyword>
<dbReference type="InterPro" id="IPR027417">
    <property type="entry name" value="P-loop_NTPase"/>
</dbReference>
<keyword evidence="2" id="KW-0547">Nucleotide-binding</keyword>
<feature type="domain" description="Response regulatory" evidence="5">
    <location>
        <begin position="30"/>
        <end position="145"/>
    </location>
</feature>
<dbReference type="PANTHER" id="PTHR30258:SF1">
    <property type="entry name" value="PROTEIN TRANSPORT PROTEIN HOFB HOMOLOG"/>
    <property type="match status" value="1"/>
</dbReference>
<dbReference type="Gene3D" id="3.40.50.2300">
    <property type="match status" value="1"/>
</dbReference>
<dbReference type="SUPFAM" id="SSF160246">
    <property type="entry name" value="EspE N-terminal domain-like"/>
    <property type="match status" value="1"/>
</dbReference>
<sequence>MSNYSELFTGKKTASAVNGSMPSTEISKYQILLLDDERHVLKSLTRVFRKENYTIITSDNPMKALAILRQKKIQLVISDFKMPLMNGAEFLRKVKKSHPDVIRIMLTGQADTQAVMTAINEGAVYKFILKPWNDDDLRISVSLALEQYDLRSRNHSLEKENKRYQTDLSKLSKMATINRSQLLITLNKKGIINETQVQQILKRQMASKSPPIKIILRQGWITEKEIRKIIKNQFYIEQVSLDEFDIDPAVTSLIPASFCKQQLLLPIRQVGKTVTLVMADPLDEGVLENVRFSSGLDFNVVMASCGDIEKKILDVFGDTAQLDNVESITSYSDSFDSIEIVIDEEEDIELATLLESTSEPPAIRLANALILEAIRLNASDIHIQPTSKYVLVRFRIDGVLHDKIQVPLNLHMALVSRIKIMAELDITERRRPQDGRITVKSSLKIVDLRLSTLPTINGEKIVMRLLDRNSSMLPLNDLGFSKEQLAMLELVSTKPQGIILTTGPTGSGKTTTLYSLLKKNATAEKNYITIEDPVEYYMDRAGQVMVQNRIDFSFSTALRAVLRQDPDTILLGEIRDSETANIAFQAALTGHVVYSTIHTNSSIATLARLFDLGLRPYIIASALEMIIAQRLVRKLCQHCKQEREIDKKILTLLGDKFAQLLVRDFQSPGCEFCQGTGLKGRLGIYEVFVLDEKIRQAITERLSFIELTNIAKSNGLKILIEDAADKVNQGLISADEVLRVLGAQSGN</sequence>
<evidence type="ECO:0000256" key="4">
    <source>
        <dbReference type="PROSITE-ProRule" id="PRU00169"/>
    </source>
</evidence>
<keyword evidence="3" id="KW-0067">ATP-binding</keyword>
<dbReference type="Proteomes" id="UP000315439">
    <property type="component" value="Unassembled WGS sequence"/>
</dbReference>
<dbReference type="Pfam" id="PF00072">
    <property type="entry name" value="Response_reg"/>
    <property type="match status" value="1"/>
</dbReference>
<evidence type="ECO:0000259" key="5">
    <source>
        <dbReference type="PROSITE" id="PS50110"/>
    </source>
</evidence>
<evidence type="ECO:0000256" key="3">
    <source>
        <dbReference type="ARBA" id="ARBA00022840"/>
    </source>
</evidence>
<organism evidence="6 7">
    <name type="scientific">Aliikangiella coralliicola</name>
    <dbReference type="NCBI Taxonomy" id="2592383"/>
    <lineage>
        <taxon>Bacteria</taxon>
        <taxon>Pseudomonadati</taxon>
        <taxon>Pseudomonadota</taxon>
        <taxon>Gammaproteobacteria</taxon>
        <taxon>Oceanospirillales</taxon>
        <taxon>Pleioneaceae</taxon>
        <taxon>Aliikangiella</taxon>
    </lineage>
</organism>
<dbReference type="GO" id="GO:0016887">
    <property type="term" value="F:ATP hydrolysis activity"/>
    <property type="evidence" value="ECO:0007669"/>
    <property type="project" value="TreeGrafter"/>
</dbReference>
<dbReference type="SUPFAM" id="SSF52172">
    <property type="entry name" value="CheY-like"/>
    <property type="match status" value="1"/>
</dbReference>
<dbReference type="GO" id="GO:0005524">
    <property type="term" value="F:ATP binding"/>
    <property type="evidence" value="ECO:0007669"/>
    <property type="project" value="UniProtKB-KW"/>
</dbReference>
<dbReference type="OrthoDB" id="9804785at2"/>
<comment type="similarity">
    <text evidence="1">Belongs to the GSP E family.</text>
</comment>
<evidence type="ECO:0000256" key="1">
    <source>
        <dbReference type="ARBA" id="ARBA00006611"/>
    </source>
</evidence>
<evidence type="ECO:0000313" key="7">
    <source>
        <dbReference type="Proteomes" id="UP000315439"/>
    </source>
</evidence>
<reference evidence="6 7" key="1">
    <citation type="submission" date="2019-07" db="EMBL/GenBank/DDBJ databases">
        <title>Draft genome for Aliikangiella sp. M105.</title>
        <authorList>
            <person name="Wang G."/>
        </authorList>
    </citation>
    <scope>NUCLEOTIDE SEQUENCE [LARGE SCALE GENOMIC DNA]</scope>
    <source>
        <strain evidence="6 7">M105</strain>
    </source>
</reference>
<dbReference type="InterPro" id="IPR007831">
    <property type="entry name" value="T2SS_GspE_N"/>
</dbReference>
<dbReference type="PANTHER" id="PTHR30258">
    <property type="entry name" value="TYPE II SECRETION SYSTEM PROTEIN GSPE-RELATED"/>
    <property type="match status" value="1"/>
</dbReference>
<comment type="caution">
    <text evidence="6">The sequence shown here is derived from an EMBL/GenBank/DDBJ whole genome shotgun (WGS) entry which is preliminary data.</text>
</comment>
<dbReference type="Pfam" id="PF05157">
    <property type="entry name" value="MshEN"/>
    <property type="match status" value="1"/>
</dbReference>
<dbReference type="CDD" id="cd17569">
    <property type="entry name" value="REC_HupR-like"/>
    <property type="match status" value="1"/>
</dbReference>
<dbReference type="Gene3D" id="3.30.300.160">
    <property type="entry name" value="Type II secretion system, protein E, N-terminal domain"/>
    <property type="match status" value="1"/>
</dbReference>
<dbReference type="AlphaFoldDB" id="A0A545TS19"/>
<dbReference type="PROSITE" id="PS50110">
    <property type="entry name" value="RESPONSE_REGULATORY"/>
    <property type="match status" value="1"/>
</dbReference>
<dbReference type="PROSITE" id="PS00662">
    <property type="entry name" value="T2SP_E"/>
    <property type="match status" value="1"/>
</dbReference>
<evidence type="ECO:0000313" key="6">
    <source>
        <dbReference type="EMBL" id="TQV80020.1"/>
    </source>
</evidence>
<name>A0A545TS19_9GAMM</name>
<dbReference type="InterPro" id="IPR011006">
    <property type="entry name" value="CheY-like_superfamily"/>
</dbReference>
<dbReference type="RefSeq" id="WP_142935515.1">
    <property type="nucleotide sequence ID" value="NZ_ML660175.1"/>
</dbReference>
<protein>
    <submittedName>
        <fullName evidence="6">Response regulator</fullName>
    </submittedName>
</protein>
<dbReference type="Pfam" id="PF00437">
    <property type="entry name" value="T2SSE"/>
    <property type="match status" value="1"/>
</dbReference>
<dbReference type="InterPro" id="IPR037257">
    <property type="entry name" value="T2SS_E_N_sf"/>
</dbReference>
<dbReference type="GO" id="GO:0000160">
    <property type="term" value="P:phosphorelay signal transduction system"/>
    <property type="evidence" value="ECO:0007669"/>
    <property type="project" value="InterPro"/>
</dbReference>
<dbReference type="InterPro" id="IPR001789">
    <property type="entry name" value="Sig_transdc_resp-reg_receiver"/>
</dbReference>
<dbReference type="GO" id="GO:0005886">
    <property type="term" value="C:plasma membrane"/>
    <property type="evidence" value="ECO:0007669"/>
    <property type="project" value="TreeGrafter"/>
</dbReference>
<dbReference type="EMBL" id="VIKS01000019">
    <property type="protein sequence ID" value="TQV80020.1"/>
    <property type="molecule type" value="Genomic_DNA"/>
</dbReference>
<dbReference type="Gene3D" id="3.30.450.90">
    <property type="match status" value="1"/>
</dbReference>
<accession>A0A545TS19</accession>
<feature type="modified residue" description="4-aspartylphosphate" evidence="4">
    <location>
        <position position="79"/>
    </location>
</feature>
<evidence type="ECO:0000256" key="2">
    <source>
        <dbReference type="ARBA" id="ARBA00022741"/>
    </source>
</evidence>
<dbReference type="Gene3D" id="3.40.50.300">
    <property type="entry name" value="P-loop containing nucleotide triphosphate hydrolases"/>
    <property type="match status" value="1"/>
</dbReference>
<dbReference type="SUPFAM" id="SSF52540">
    <property type="entry name" value="P-loop containing nucleoside triphosphate hydrolases"/>
    <property type="match status" value="1"/>
</dbReference>
<dbReference type="SMART" id="SM00448">
    <property type="entry name" value="REC"/>
    <property type="match status" value="1"/>
</dbReference>
<gene>
    <name evidence="6" type="ORF">FLL46_26800</name>
</gene>
<proteinExistence type="inferred from homology"/>
<dbReference type="InterPro" id="IPR001482">
    <property type="entry name" value="T2SS/T4SS_dom"/>
</dbReference>